<dbReference type="HOGENOM" id="CLU_057607_3_3_11"/>
<keyword evidence="5 11" id="KW-0808">Transferase</keyword>
<evidence type="ECO:0000256" key="7">
    <source>
        <dbReference type="ARBA" id="ARBA00022777"/>
    </source>
</evidence>
<dbReference type="Gene3D" id="3.40.50.300">
    <property type="entry name" value="P-loop containing nucleotide triphosphate hydrolases"/>
    <property type="match status" value="1"/>
</dbReference>
<dbReference type="PROSITE" id="PS01128">
    <property type="entry name" value="SHIKIMATE_KINASE"/>
    <property type="match status" value="1"/>
</dbReference>
<keyword evidence="6 11" id="KW-0547">Nucleotide-binding</keyword>
<feature type="binding site" evidence="11">
    <location>
        <begin position="12"/>
        <end position="17"/>
    </location>
    <ligand>
        <name>ATP</name>
        <dbReference type="ChEBI" id="CHEBI:30616"/>
    </ligand>
</feature>
<dbReference type="PATRIC" id="fig|883066.3.peg.1665"/>
<evidence type="ECO:0000256" key="3">
    <source>
        <dbReference type="ARBA" id="ARBA00012154"/>
    </source>
</evidence>
<comment type="catalytic activity">
    <reaction evidence="10 11">
        <text>shikimate + ATP = 3-phosphoshikimate + ADP + H(+)</text>
        <dbReference type="Rhea" id="RHEA:13121"/>
        <dbReference type="ChEBI" id="CHEBI:15378"/>
        <dbReference type="ChEBI" id="CHEBI:30616"/>
        <dbReference type="ChEBI" id="CHEBI:36208"/>
        <dbReference type="ChEBI" id="CHEBI:145989"/>
        <dbReference type="ChEBI" id="CHEBI:456216"/>
        <dbReference type="EC" id="2.7.1.71"/>
    </reaction>
</comment>
<evidence type="ECO:0000256" key="12">
    <source>
        <dbReference type="SAM" id="MobiDB-lite"/>
    </source>
</evidence>
<dbReference type="GO" id="GO:0004765">
    <property type="term" value="F:shikimate kinase activity"/>
    <property type="evidence" value="ECO:0007669"/>
    <property type="project" value="UniProtKB-UniRule"/>
</dbReference>
<dbReference type="RefSeq" id="WP_007001808.1">
    <property type="nucleotide sequence ID" value="NZ_JH992956.1"/>
</dbReference>
<keyword evidence="8 11" id="KW-0067">ATP-binding</keyword>
<comment type="function">
    <text evidence="11">Catalyzes the specific phosphorylation of the 3-hydroxyl group of shikimic acid using ATP as a cosubstrate.</text>
</comment>
<dbReference type="InterPro" id="IPR023000">
    <property type="entry name" value="Shikimate_kinase_CS"/>
</dbReference>
<dbReference type="SUPFAM" id="SSF52540">
    <property type="entry name" value="P-loop containing nucleoside triphosphate hydrolases"/>
    <property type="match status" value="1"/>
</dbReference>
<dbReference type="CDD" id="cd00464">
    <property type="entry name" value="SK"/>
    <property type="match status" value="1"/>
</dbReference>
<name>K9EFH8_9ACTO</name>
<dbReference type="STRING" id="202789.GCA_001457435_00501"/>
<evidence type="ECO:0000256" key="4">
    <source>
        <dbReference type="ARBA" id="ARBA00022605"/>
    </source>
</evidence>
<dbReference type="HAMAP" id="MF_00109">
    <property type="entry name" value="Shikimate_kinase"/>
    <property type="match status" value="1"/>
</dbReference>
<keyword evidence="14" id="KW-1185">Reference proteome</keyword>
<dbReference type="GO" id="GO:0000287">
    <property type="term" value="F:magnesium ion binding"/>
    <property type="evidence" value="ECO:0007669"/>
    <property type="project" value="UniProtKB-UniRule"/>
</dbReference>
<dbReference type="InterPro" id="IPR000623">
    <property type="entry name" value="Shikimate_kinase/TSH1"/>
</dbReference>
<keyword evidence="4 11" id="KW-0028">Amino-acid biosynthesis</keyword>
<feature type="binding site" evidence="11">
    <location>
        <position position="16"/>
    </location>
    <ligand>
        <name>Mg(2+)</name>
        <dbReference type="ChEBI" id="CHEBI:18420"/>
    </ligand>
</feature>
<dbReference type="GO" id="GO:0005524">
    <property type="term" value="F:ATP binding"/>
    <property type="evidence" value="ECO:0007669"/>
    <property type="project" value="UniProtKB-UniRule"/>
</dbReference>
<dbReference type="PANTHER" id="PTHR21087:SF16">
    <property type="entry name" value="SHIKIMATE KINASE 1, CHLOROPLASTIC"/>
    <property type="match status" value="1"/>
</dbReference>
<evidence type="ECO:0000256" key="10">
    <source>
        <dbReference type="ARBA" id="ARBA00048567"/>
    </source>
</evidence>
<dbReference type="Proteomes" id="UP000009888">
    <property type="component" value="Unassembled WGS sequence"/>
</dbReference>
<accession>K9EFH8</accession>
<feature type="binding site" evidence="11">
    <location>
        <position position="80"/>
    </location>
    <ligand>
        <name>substrate</name>
    </ligand>
</feature>
<keyword evidence="11" id="KW-0479">Metal-binding</keyword>
<dbReference type="eggNOG" id="COG0703">
    <property type="taxonomic scope" value="Bacteria"/>
</dbReference>
<dbReference type="AlphaFoldDB" id="K9EFH8"/>
<feature type="binding site" evidence="11">
    <location>
        <position position="58"/>
    </location>
    <ligand>
        <name>substrate</name>
    </ligand>
</feature>
<feature type="binding site" evidence="11">
    <location>
        <position position="136"/>
    </location>
    <ligand>
        <name>substrate</name>
    </ligand>
</feature>
<comment type="pathway">
    <text evidence="1 11">Metabolic intermediate biosynthesis; chorismate biosynthesis; chorismate from D-erythrose 4-phosphate and phosphoenolpyruvate: step 5/7.</text>
</comment>
<comment type="cofactor">
    <cofactor evidence="11">
        <name>Mg(2+)</name>
        <dbReference type="ChEBI" id="CHEBI:18420"/>
    </cofactor>
    <text evidence="11">Binds 1 Mg(2+) ion per subunit.</text>
</comment>
<evidence type="ECO:0000256" key="11">
    <source>
        <dbReference type="HAMAP-Rule" id="MF_00109"/>
    </source>
</evidence>
<dbReference type="GO" id="GO:0009423">
    <property type="term" value="P:chorismate biosynthetic process"/>
    <property type="evidence" value="ECO:0007669"/>
    <property type="project" value="UniProtKB-UniRule"/>
</dbReference>
<comment type="subunit">
    <text evidence="11">Monomer.</text>
</comment>
<dbReference type="EC" id="2.7.1.71" evidence="3 11"/>
<dbReference type="GO" id="GO:0005829">
    <property type="term" value="C:cytosol"/>
    <property type="evidence" value="ECO:0007669"/>
    <property type="project" value="TreeGrafter"/>
</dbReference>
<evidence type="ECO:0000256" key="1">
    <source>
        <dbReference type="ARBA" id="ARBA00004842"/>
    </source>
</evidence>
<dbReference type="Pfam" id="PF01202">
    <property type="entry name" value="SKI"/>
    <property type="match status" value="1"/>
</dbReference>
<evidence type="ECO:0000256" key="6">
    <source>
        <dbReference type="ARBA" id="ARBA00022741"/>
    </source>
</evidence>
<comment type="subcellular location">
    <subcellularLocation>
        <location evidence="11">Cytoplasm</location>
    </subcellularLocation>
</comment>
<feature type="region of interest" description="Disordered" evidence="12">
    <location>
        <begin position="169"/>
        <end position="201"/>
    </location>
</feature>
<evidence type="ECO:0000256" key="8">
    <source>
        <dbReference type="ARBA" id="ARBA00022840"/>
    </source>
</evidence>
<dbReference type="EMBL" id="AGWL01000008">
    <property type="protein sequence ID" value="EKU94656.1"/>
    <property type="molecule type" value="Genomic_DNA"/>
</dbReference>
<dbReference type="InterPro" id="IPR027417">
    <property type="entry name" value="P-loop_NTPase"/>
</dbReference>
<evidence type="ECO:0000313" key="13">
    <source>
        <dbReference type="EMBL" id="EKU94656.1"/>
    </source>
</evidence>
<keyword evidence="11" id="KW-0963">Cytoplasm</keyword>
<sequence>MSVRAVIVGLPGAGKSTVGRLLARELSVPFADTDNLVVTVAGKSVSKIFADDGEAAFRKLEEREIARALHHFDGVLSLGGGAILSEKTRSTLADYPTILIDVPLDELLRRVTKSRNKRPLLQGDARANLERIATERRPLYESVAKMRIESGPGPARAVVKSAVEKLAAFESRNETDGEGASRAPQENGTLPSRRHENDNES</sequence>
<dbReference type="UniPathway" id="UPA00053">
    <property type="reaction ID" value="UER00088"/>
</dbReference>
<reference evidence="13 14" key="1">
    <citation type="submission" date="2012-09" db="EMBL/GenBank/DDBJ databases">
        <title>The Genome Sequence of Actinobaculum massiliae ACS-171-V-COL2.</title>
        <authorList>
            <consortium name="The Broad Institute Genome Sequencing Platform"/>
            <person name="Earl A."/>
            <person name="Ward D."/>
            <person name="Feldgarden M."/>
            <person name="Gevers D."/>
            <person name="Saerens B."/>
            <person name="Vaneechoutte M."/>
            <person name="Walker B."/>
            <person name="Young S.K."/>
            <person name="Zeng Q."/>
            <person name="Gargeya S."/>
            <person name="Fitzgerald M."/>
            <person name="Haas B."/>
            <person name="Abouelleil A."/>
            <person name="Alvarado L."/>
            <person name="Arachchi H.M."/>
            <person name="Berlin A."/>
            <person name="Chapman S.B."/>
            <person name="Goldberg J."/>
            <person name="Griggs A."/>
            <person name="Gujja S."/>
            <person name="Hansen M."/>
            <person name="Howarth C."/>
            <person name="Imamovic A."/>
            <person name="Larimer J."/>
            <person name="McCowen C."/>
            <person name="Montmayeur A."/>
            <person name="Murphy C."/>
            <person name="Neiman D."/>
            <person name="Pearson M."/>
            <person name="Priest M."/>
            <person name="Roberts A."/>
            <person name="Saif S."/>
            <person name="Shea T."/>
            <person name="Sisk P."/>
            <person name="Sykes S."/>
            <person name="Wortman J."/>
            <person name="Nusbaum C."/>
            <person name="Birren B."/>
        </authorList>
    </citation>
    <scope>NUCLEOTIDE SEQUENCE [LARGE SCALE GENOMIC DNA]</scope>
    <source>
        <strain evidence="14">ACS-171-V-Col2</strain>
    </source>
</reference>
<gene>
    <name evidence="11" type="primary">aroK</name>
    <name evidence="13" type="ORF">HMPREF9233_01603</name>
</gene>
<keyword evidence="7 11" id="KW-0418">Kinase</keyword>
<keyword evidence="11" id="KW-0460">Magnesium</keyword>
<protein>
    <recommendedName>
        <fullName evidence="3 11">Shikimate kinase</fullName>
        <shortName evidence="11">SK</shortName>
        <ecNumber evidence="3 11">2.7.1.71</ecNumber>
    </recommendedName>
</protein>
<comment type="similarity">
    <text evidence="2 11">Belongs to the shikimate kinase family.</text>
</comment>
<organism evidence="13 14">
    <name type="scientific">Actinobaculum massiliense ACS-171-V-Col2</name>
    <dbReference type="NCBI Taxonomy" id="883066"/>
    <lineage>
        <taxon>Bacteria</taxon>
        <taxon>Bacillati</taxon>
        <taxon>Actinomycetota</taxon>
        <taxon>Actinomycetes</taxon>
        <taxon>Actinomycetales</taxon>
        <taxon>Actinomycetaceae</taxon>
        <taxon>Actinobaculum</taxon>
    </lineage>
</organism>
<proteinExistence type="inferred from homology"/>
<evidence type="ECO:0000256" key="2">
    <source>
        <dbReference type="ARBA" id="ARBA00006997"/>
    </source>
</evidence>
<dbReference type="InterPro" id="IPR031322">
    <property type="entry name" value="Shikimate/glucono_kinase"/>
</dbReference>
<evidence type="ECO:0000313" key="14">
    <source>
        <dbReference type="Proteomes" id="UP000009888"/>
    </source>
</evidence>
<dbReference type="GO" id="GO:0008652">
    <property type="term" value="P:amino acid biosynthetic process"/>
    <property type="evidence" value="ECO:0007669"/>
    <property type="project" value="UniProtKB-KW"/>
</dbReference>
<feature type="binding site" evidence="11">
    <location>
        <position position="118"/>
    </location>
    <ligand>
        <name>ATP</name>
        <dbReference type="ChEBI" id="CHEBI:30616"/>
    </ligand>
</feature>
<feature type="binding site" evidence="11">
    <location>
        <position position="34"/>
    </location>
    <ligand>
        <name>substrate</name>
    </ligand>
</feature>
<evidence type="ECO:0000256" key="5">
    <source>
        <dbReference type="ARBA" id="ARBA00022679"/>
    </source>
</evidence>
<dbReference type="GO" id="GO:0009073">
    <property type="term" value="P:aromatic amino acid family biosynthetic process"/>
    <property type="evidence" value="ECO:0007669"/>
    <property type="project" value="UniProtKB-KW"/>
</dbReference>
<evidence type="ECO:0000256" key="9">
    <source>
        <dbReference type="ARBA" id="ARBA00023141"/>
    </source>
</evidence>
<comment type="caution">
    <text evidence="11">Lacks conserved residue(s) required for the propagation of feature annotation.</text>
</comment>
<dbReference type="PRINTS" id="PR01100">
    <property type="entry name" value="SHIKIMTKNASE"/>
</dbReference>
<comment type="caution">
    <text evidence="13">The sequence shown here is derived from an EMBL/GenBank/DDBJ whole genome shotgun (WGS) entry which is preliminary data.</text>
</comment>
<dbReference type="PANTHER" id="PTHR21087">
    <property type="entry name" value="SHIKIMATE KINASE"/>
    <property type="match status" value="1"/>
</dbReference>
<keyword evidence="9 11" id="KW-0057">Aromatic amino acid biosynthesis</keyword>